<proteinExistence type="predicted"/>
<dbReference type="EMBL" id="JAGMWT010000023">
    <property type="protein sequence ID" value="KAH7111844.1"/>
    <property type="molecule type" value="Genomic_DNA"/>
</dbReference>
<organism evidence="1 2">
    <name type="scientific">Dendryphion nanum</name>
    <dbReference type="NCBI Taxonomy" id="256645"/>
    <lineage>
        <taxon>Eukaryota</taxon>
        <taxon>Fungi</taxon>
        <taxon>Dikarya</taxon>
        <taxon>Ascomycota</taxon>
        <taxon>Pezizomycotina</taxon>
        <taxon>Dothideomycetes</taxon>
        <taxon>Pleosporomycetidae</taxon>
        <taxon>Pleosporales</taxon>
        <taxon>Torulaceae</taxon>
        <taxon>Dendryphion</taxon>
    </lineage>
</organism>
<reference evidence="1" key="1">
    <citation type="journal article" date="2021" name="Nat. Commun.">
        <title>Genetic determinants of endophytism in the Arabidopsis root mycobiome.</title>
        <authorList>
            <person name="Mesny F."/>
            <person name="Miyauchi S."/>
            <person name="Thiergart T."/>
            <person name="Pickel B."/>
            <person name="Atanasova L."/>
            <person name="Karlsson M."/>
            <person name="Huettel B."/>
            <person name="Barry K.W."/>
            <person name="Haridas S."/>
            <person name="Chen C."/>
            <person name="Bauer D."/>
            <person name="Andreopoulos W."/>
            <person name="Pangilinan J."/>
            <person name="LaButti K."/>
            <person name="Riley R."/>
            <person name="Lipzen A."/>
            <person name="Clum A."/>
            <person name="Drula E."/>
            <person name="Henrissat B."/>
            <person name="Kohler A."/>
            <person name="Grigoriev I.V."/>
            <person name="Martin F.M."/>
            <person name="Hacquard S."/>
        </authorList>
    </citation>
    <scope>NUCLEOTIDE SEQUENCE</scope>
    <source>
        <strain evidence="1">MPI-CAGE-CH-0243</strain>
    </source>
</reference>
<evidence type="ECO:0000313" key="1">
    <source>
        <dbReference type="EMBL" id="KAH7111844.1"/>
    </source>
</evidence>
<keyword evidence="2" id="KW-1185">Reference proteome</keyword>
<accession>A0A9P9I9U6</accession>
<dbReference type="Proteomes" id="UP000700596">
    <property type="component" value="Unassembled WGS sequence"/>
</dbReference>
<protein>
    <submittedName>
        <fullName evidence="1">Uncharacterized protein</fullName>
    </submittedName>
</protein>
<dbReference type="OrthoDB" id="202545at2759"/>
<sequence>MGNLPLIQNVILSNNMNAATIGLIWSNGAELAKFLVDFVEPAKCYVRANPQDGTAIQDNTRNDFNELDFSKSKNRHAAISQLQRLLKSIIFILSETTSLGGSTLEDIGITNETGLASDVDLSTTITIKNPDTSQKTREEKWFFVNGIGGELFWLRYACDKLAAKYGREITGIFNRGDSILWDLRTDSSRKAQLVLKDQLKGPLEDNTKAPIVMIAYSQGCLLLRLALEELLEDTDDDIQRVTQELVADTDDAIPKAMQIQKAMKKRLYVFTFGNPSVDWNREKVPNGCSKALSSYICCTEHFANTKDFVAKLGVLREDGVNGQNSGYPGSSTIKNSNEDWAGHLFGAQYSLDACHYDNGPSSRLLACRPGQPIL</sequence>
<evidence type="ECO:0000313" key="2">
    <source>
        <dbReference type="Proteomes" id="UP000700596"/>
    </source>
</evidence>
<dbReference type="PANTHER" id="PTHR42044">
    <property type="entry name" value="DUF676 DOMAIN-CONTAINING PROTEIN-RELATED"/>
    <property type="match status" value="1"/>
</dbReference>
<name>A0A9P9I9U6_9PLEO</name>
<gene>
    <name evidence="1" type="ORF">B0J11DRAFT_598539</name>
</gene>
<dbReference type="PANTHER" id="PTHR42044:SF2">
    <property type="entry name" value="DUF676 DOMAIN-CONTAINING PROTEIN"/>
    <property type="match status" value="1"/>
</dbReference>
<dbReference type="AlphaFoldDB" id="A0A9P9I9U6"/>
<comment type="caution">
    <text evidence="1">The sequence shown here is derived from an EMBL/GenBank/DDBJ whole genome shotgun (WGS) entry which is preliminary data.</text>
</comment>